<keyword evidence="2" id="KW-1185">Reference proteome</keyword>
<name>A0A7R8H5J9_LEPSM</name>
<accession>A0A7R8H5J9</accession>
<evidence type="ECO:0000313" key="1">
    <source>
        <dbReference type="EMBL" id="CAF2884556.1"/>
    </source>
</evidence>
<evidence type="ECO:0000313" key="2">
    <source>
        <dbReference type="Proteomes" id="UP000675881"/>
    </source>
</evidence>
<dbReference type="EMBL" id="HG994582">
    <property type="protein sequence ID" value="CAF2884556.1"/>
    <property type="molecule type" value="Genomic_DNA"/>
</dbReference>
<sequence>MVKTKEDIFFKNWMLINPLLPVEMPGYNQDSRFKALTAWECGDEAVRGASISGLTSTAIRQRLIENTLDLETAYRQSSALDIVQKNNNAYSTSEQIVGVVEEDKKKVPCCSKL</sequence>
<dbReference type="AlphaFoldDB" id="A0A7R8H5J9"/>
<organism evidence="1 2">
    <name type="scientific">Lepeophtheirus salmonis</name>
    <name type="common">Salmon louse</name>
    <name type="synonym">Caligus salmonis</name>
    <dbReference type="NCBI Taxonomy" id="72036"/>
    <lineage>
        <taxon>Eukaryota</taxon>
        <taxon>Metazoa</taxon>
        <taxon>Ecdysozoa</taxon>
        <taxon>Arthropoda</taxon>
        <taxon>Crustacea</taxon>
        <taxon>Multicrustacea</taxon>
        <taxon>Hexanauplia</taxon>
        <taxon>Copepoda</taxon>
        <taxon>Siphonostomatoida</taxon>
        <taxon>Caligidae</taxon>
        <taxon>Lepeophtheirus</taxon>
    </lineage>
</organism>
<reference evidence="1" key="1">
    <citation type="submission" date="2021-02" db="EMBL/GenBank/DDBJ databases">
        <authorList>
            <person name="Bekaert M."/>
        </authorList>
    </citation>
    <scope>NUCLEOTIDE SEQUENCE</scope>
    <source>
        <strain evidence="1">IoA-00</strain>
    </source>
</reference>
<dbReference type="Proteomes" id="UP000675881">
    <property type="component" value="Chromosome 3"/>
</dbReference>
<gene>
    <name evidence="1" type="ORF">LSAA_8073</name>
</gene>
<proteinExistence type="predicted"/>
<protein>
    <submittedName>
        <fullName evidence="1">(salmon louse) hypothetical protein</fullName>
    </submittedName>
</protein>